<evidence type="ECO:0000256" key="6">
    <source>
        <dbReference type="ARBA" id="ARBA00023015"/>
    </source>
</evidence>
<accession>A0A672NIX9</accession>
<feature type="domain" description="PAS" evidence="12">
    <location>
        <begin position="222"/>
        <end position="277"/>
    </location>
</feature>
<dbReference type="PANTHER" id="PTHR23043:SF22">
    <property type="entry name" value="SINGLE-MINDED HOMOLOG 1"/>
    <property type="match status" value="1"/>
</dbReference>
<evidence type="ECO:0000256" key="4">
    <source>
        <dbReference type="ARBA" id="ARBA00022782"/>
    </source>
</evidence>
<dbReference type="Gene3D" id="3.30.450.20">
    <property type="entry name" value="PAS domain"/>
    <property type="match status" value="2"/>
</dbReference>
<feature type="region of interest" description="Disordered" evidence="11">
    <location>
        <begin position="339"/>
        <end position="400"/>
    </location>
</feature>
<evidence type="ECO:0000256" key="9">
    <source>
        <dbReference type="ARBA" id="ARBA00023242"/>
    </source>
</evidence>
<dbReference type="AlphaFoldDB" id="A0A672NIX9"/>
<keyword evidence="8" id="KW-0804">Transcription</keyword>
<dbReference type="GO" id="GO:0005634">
    <property type="term" value="C:nucleus"/>
    <property type="evidence" value="ECO:0007669"/>
    <property type="project" value="UniProtKB-SubCell"/>
</dbReference>
<evidence type="ECO:0000256" key="5">
    <source>
        <dbReference type="ARBA" id="ARBA00022902"/>
    </source>
</evidence>
<feature type="compositionally biased region" description="Basic and acidic residues" evidence="11">
    <location>
        <begin position="347"/>
        <end position="356"/>
    </location>
</feature>
<keyword evidence="6" id="KW-0805">Transcription regulation</keyword>
<dbReference type="Pfam" id="PF06621">
    <property type="entry name" value="SIM_C"/>
    <property type="match status" value="1"/>
</dbReference>
<dbReference type="Pfam" id="PF00989">
    <property type="entry name" value="PAS"/>
    <property type="match status" value="1"/>
</dbReference>
<evidence type="ECO:0000259" key="13">
    <source>
        <dbReference type="PROSITE" id="PS50888"/>
    </source>
</evidence>
<dbReference type="Gene3D" id="4.10.280.10">
    <property type="entry name" value="Helix-loop-helix DNA-binding domain"/>
    <property type="match status" value="1"/>
</dbReference>
<comment type="function">
    <text evidence="10">Transcriptional factor that may have pleiotropic effects during embryogenesis and in the adult.</text>
</comment>
<evidence type="ECO:0000256" key="3">
    <source>
        <dbReference type="ARBA" id="ARBA00022737"/>
    </source>
</evidence>
<dbReference type="InterPro" id="IPR010578">
    <property type="entry name" value="SIM_C"/>
</dbReference>
<dbReference type="PROSITE" id="PS50888">
    <property type="entry name" value="BHLH"/>
    <property type="match status" value="1"/>
</dbReference>
<evidence type="ECO:0000256" key="8">
    <source>
        <dbReference type="ARBA" id="ARBA00023163"/>
    </source>
</evidence>
<dbReference type="InterPro" id="IPR011598">
    <property type="entry name" value="bHLH_dom"/>
</dbReference>
<dbReference type="PANTHER" id="PTHR23043">
    <property type="entry name" value="HYPOXIA-INDUCIBLE FACTOR 1 ALPHA"/>
    <property type="match status" value="1"/>
</dbReference>
<evidence type="ECO:0000256" key="10">
    <source>
        <dbReference type="ARBA" id="ARBA00037499"/>
    </source>
</evidence>
<dbReference type="OMA" id="HYDVNAH"/>
<evidence type="ECO:0000313" key="14">
    <source>
        <dbReference type="Ensembl" id="ENSSGRP00000049628.1"/>
    </source>
</evidence>
<dbReference type="CDD" id="cd00130">
    <property type="entry name" value="PAS"/>
    <property type="match status" value="2"/>
</dbReference>
<evidence type="ECO:0000256" key="11">
    <source>
        <dbReference type="SAM" id="MobiDB-lite"/>
    </source>
</evidence>
<comment type="subcellular location">
    <subcellularLocation>
        <location evidence="1">Nucleus</location>
    </subcellularLocation>
</comment>
<dbReference type="InterPro" id="IPR001610">
    <property type="entry name" value="PAC"/>
</dbReference>
<dbReference type="GO" id="GO:0000977">
    <property type="term" value="F:RNA polymerase II transcription regulatory region sequence-specific DNA binding"/>
    <property type="evidence" value="ECO:0007669"/>
    <property type="project" value="TreeGrafter"/>
</dbReference>
<dbReference type="FunCoup" id="A0A672NIX9">
    <property type="interactions" value="17"/>
</dbReference>
<feature type="domain" description="BHLH" evidence="13">
    <location>
        <begin position="1"/>
        <end position="53"/>
    </location>
</feature>
<dbReference type="InterPro" id="IPR000014">
    <property type="entry name" value="PAS"/>
</dbReference>
<keyword evidence="5" id="KW-0524">Neurogenesis</keyword>
<proteinExistence type="predicted"/>
<reference evidence="14" key="2">
    <citation type="submission" date="2025-09" db="UniProtKB">
        <authorList>
            <consortium name="Ensembl"/>
        </authorList>
    </citation>
    <scope>IDENTIFICATION</scope>
</reference>
<dbReference type="Pfam" id="PF23171">
    <property type="entry name" value="bHLH_HIF1A"/>
    <property type="match status" value="1"/>
</dbReference>
<dbReference type="NCBIfam" id="TIGR00229">
    <property type="entry name" value="sensory_box"/>
    <property type="match status" value="1"/>
</dbReference>
<dbReference type="SUPFAM" id="SSF47459">
    <property type="entry name" value="HLH, helix-loop-helix DNA-binding domain"/>
    <property type="match status" value="1"/>
</dbReference>
<organism evidence="14 15">
    <name type="scientific">Sinocyclocheilus grahami</name>
    <name type="common">Dianchi golden-line fish</name>
    <name type="synonym">Barbus grahami</name>
    <dbReference type="NCBI Taxonomy" id="75366"/>
    <lineage>
        <taxon>Eukaryota</taxon>
        <taxon>Metazoa</taxon>
        <taxon>Chordata</taxon>
        <taxon>Craniata</taxon>
        <taxon>Vertebrata</taxon>
        <taxon>Euteleostomi</taxon>
        <taxon>Actinopterygii</taxon>
        <taxon>Neopterygii</taxon>
        <taxon>Teleostei</taxon>
        <taxon>Ostariophysi</taxon>
        <taxon>Cypriniformes</taxon>
        <taxon>Cyprinidae</taxon>
        <taxon>Cyprininae</taxon>
        <taxon>Sinocyclocheilus</taxon>
    </lineage>
</organism>
<dbReference type="InParanoid" id="A0A672NIX9"/>
<protein>
    <submittedName>
        <fullName evidence="14">Single-minded homolog 1-like</fullName>
    </submittedName>
</protein>
<name>A0A672NIX9_SINGR</name>
<evidence type="ECO:0000256" key="7">
    <source>
        <dbReference type="ARBA" id="ARBA00023125"/>
    </source>
</evidence>
<dbReference type="SMART" id="SM00091">
    <property type="entry name" value="PAS"/>
    <property type="match status" value="2"/>
</dbReference>
<dbReference type="SMART" id="SM00086">
    <property type="entry name" value="PAC"/>
    <property type="match status" value="1"/>
</dbReference>
<keyword evidence="9" id="KW-0539">Nucleus</keyword>
<sequence length="584" mass="65403">MKEKSKTAARTRREKEKREFHELARMLPLPSAITSQLDKASVIRLTSSYLKMRLLFPQGLGEVWGRSRSLENTNLELGSHLLQVIISKTLQTLDGFIFVVAADGKIMYISETASVHLGLSQVELTGNSIYEYVHPADHDEMTAVLTPQPSYHSHLIHEHEVERSFFLRMKCVLTKRNAGLTSGGYKVIHCSGYLKPVGLVAVGHTLPPSAVTDIKLHSNMFMFRASLDMKLIFLDSRVSELTGYEPQDLIEKTLYHHVHSCDSFHLRCAHHLLLVKGQVTTKYYRFLSKHGGWVWVQSYATIVHNIRSSRPHCIVSVNYVLTDTEYKGMALSLDQLKPSKPAFPYRNQHEPEDRTPSSRRKIQVSPYSQQFSSFQPECSDSERDSQWGGSPLTDSASPQRLDHSDACGSLCYALSQDDAVHTCAQTHAHATHTQLCDQRGREGWWDATRLRADSSPGSPRESESLMGAKQEPIKVEDGRMSDYWTPGNRMASDRLILCRDDMNGSPVSLSGLSSPGSDKLSLDGHTRSLRPENLHGFPTHYDVNAHLHFQTSAAHNGTSVIISGKTPAALQACKHGKNHANMER</sequence>
<dbReference type="GO" id="GO:0007399">
    <property type="term" value="P:nervous system development"/>
    <property type="evidence" value="ECO:0007669"/>
    <property type="project" value="UniProtKB-KW"/>
</dbReference>
<dbReference type="InterPro" id="IPR036638">
    <property type="entry name" value="HLH_DNA-bd_sf"/>
</dbReference>
<dbReference type="Ensembl" id="ENSSGRT00000053030.1">
    <property type="protein sequence ID" value="ENSSGRP00000049628.1"/>
    <property type="gene ID" value="ENSSGRG00000026366.1"/>
</dbReference>
<dbReference type="GO" id="GO:0000981">
    <property type="term" value="F:DNA-binding transcription factor activity, RNA polymerase II-specific"/>
    <property type="evidence" value="ECO:0007669"/>
    <property type="project" value="TreeGrafter"/>
</dbReference>
<dbReference type="GO" id="GO:0046983">
    <property type="term" value="F:protein dimerization activity"/>
    <property type="evidence" value="ECO:0007669"/>
    <property type="project" value="InterPro"/>
</dbReference>
<dbReference type="InterPro" id="IPR013767">
    <property type="entry name" value="PAS_fold"/>
</dbReference>
<keyword evidence="3" id="KW-0677">Repeat</keyword>
<gene>
    <name evidence="14" type="primary">sim1b</name>
</gene>
<dbReference type="InterPro" id="IPR035965">
    <property type="entry name" value="PAS-like_dom_sf"/>
</dbReference>
<dbReference type="SMART" id="SM00353">
    <property type="entry name" value="HLH"/>
    <property type="match status" value="1"/>
</dbReference>
<dbReference type="Proteomes" id="UP000472262">
    <property type="component" value="Unassembled WGS sequence"/>
</dbReference>
<dbReference type="InterPro" id="IPR013655">
    <property type="entry name" value="PAS_fold_3"/>
</dbReference>
<dbReference type="GO" id="GO:0048513">
    <property type="term" value="P:animal organ development"/>
    <property type="evidence" value="ECO:0007669"/>
    <property type="project" value="UniProtKB-ARBA"/>
</dbReference>
<evidence type="ECO:0000256" key="1">
    <source>
        <dbReference type="ARBA" id="ARBA00004123"/>
    </source>
</evidence>
<feature type="domain" description="PAS" evidence="12">
    <location>
        <begin position="82"/>
        <end position="145"/>
    </location>
</feature>
<dbReference type="PROSITE" id="PS50112">
    <property type="entry name" value="PAS"/>
    <property type="match status" value="2"/>
</dbReference>
<keyword evidence="15" id="KW-1185">Reference proteome</keyword>
<evidence type="ECO:0000259" key="12">
    <source>
        <dbReference type="PROSITE" id="PS50112"/>
    </source>
</evidence>
<keyword evidence="7" id="KW-0238">DNA-binding</keyword>
<evidence type="ECO:0000256" key="2">
    <source>
        <dbReference type="ARBA" id="ARBA00022473"/>
    </source>
</evidence>
<feature type="region of interest" description="Disordered" evidence="11">
    <location>
        <begin position="451"/>
        <end position="471"/>
    </location>
</feature>
<dbReference type="Pfam" id="PF08447">
    <property type="entry name" value="PAS_3"/>
    <property type="match status" value="1"/>
</dbReference>
<evidence type="ECO:0000313" key="15">
    <source>
        <dbReference type="Proteomes" id="UP000472262"/>
    </source>
</evidence>
<keyword evidence="4" id="KW-0221">Differentiation</keyword>
<reference evidence="14" key="1">
    <citation type="submission" date="2025-08" db="UniProtKB">
        <authorList>
            <consortium name="Ensembl"/>
        </authorList>
    </citation>
    <scope>IDENTIFICATION</scope>
</reference>
<dbReference type="SUPFAM" id="SSF55785">
    <property type="entry name" value="PYP-like sensor domain (PAS domain)"/>
    <property type="match status" value="2"/>
</dbReference>
<dbReference type="GO" id="GO:0030154">
    <property type="term" value="P:cell differentiation"/>
    <property type="evidence" value="ECO:0007669"/>
    <property type="project" value="UniProtKB-KW"/>
</dbReference>
<dbReference type="FunFam" id="3.30.450.20:FF:000047">
    <property type="entry name" value="SIM bHLH transcription factor 2"/>
    <property type="match status" value="1"/>
</dbReference>
<dbReference type="FunFam" id="4.10.280.10:FF:000062">
    <property type="entry name" value="Neuronal PAS domain-containing protein 3"/>
    <property type="match status" value="1"/>
</dbReference>
<keyword evidence="2" id="KW-0217">Developmental protein</keyword>